<dbReference type="Proteomes" id="UP000724584">
    <property type="component" value="Unassembled WGS sequence"/>
</dbReference>
<organism evidence="1 2">
    <name type="scientific">Chaetomium tenue</name>
    <dbReference type="NCBI Taxonomy" id="1854479"/>
    <lineage>
        <taxon>Eukaryota</taxon>
        <taxon>Fungi</taxon>
        <taxon>Dikarya</taxon>
        <taxon>Ascomycota</taxon>
        <taxon>Pezizomycotina</taxon>
        <taxon>Sordariomycetes</taxon>
        <taxon>Sordariomycetidae</taxon>
        <taxon>Sordariales</taxon>
        <taxon>Chaetomiaceae</taxon>
        <taxon>Chaetomium</taxon>
    </lineage>
</organism>
<protein>
    <submittedName>
        <fullName evidence="1">Uncharacterized protein</fullName>
    </submittedName>
</protein>
<gene>
    <name evidence="1" type="ORF">F5144DRAFT_638925</name>
</gene>
<keyword evidence="2" id="KW-1185">Reference proteome</keyword>
<dbReference type="EMBL" id="JAGIZQ010000001">
    <property type="protein sequence ID" value="KAH6651220.1"/>
    <property type="molecule type" value="Genomic_DNA"/>
</dbReference>
<name>A0ACB7PRV6_9PEZI</name>
<sequence>MAEPEVKPETGEPSTAPAPPEAQPKPDEQAILSLIKKVKQELQGITGPPTAHQTTNRAPSYDPGEINGTRFPLALYGTPSAPLVDTSRGPESSKAHSGHRAQGSSAQIQSSPLSSSRDRLIEAQLRLRRERNARAGPRGPTGAGAGRRTASRGGRGTGRPDLYPTPGRQTSANSNVYRPYRNGRSGPYSSVVERLSRECQMRHFNLEWQFQTFRNGRFTCHVKLRDNIVLGTGDYECRQTAKAAVARRALAVVQAWPLDSYWPEPTRMPARSQAHTEASRDGRSGPIVEQEGSSLMSAPGHGALTVMAPERMRSEQQAAVLGQMGRAIGIPVPESSRTNLEATQAFLEGVAVGTRLAGAGVSGFAVRDRSRSPVNFRRPSSNVYRARSSPGEDGRMNSSPHNRRPAMSPRRVPIREHGRLTPPSVHDRWVHDRYRDDSRPTRN</sequence>
<evidence type="ECO:0000313" key="2">
    <source>
        <dbReference type="Proteomes" id="UP000724584"/>
    </source>
</evidence>
<reference evidence="1 2" key="1">
    <citation type="journal article" date="2021" name="Nat. Commun.">
        <title>Genetic determinants of endophytism in the Arabidopsis root mycobiome.</title>
        <authorList>
            <person name="Mesny F."/>
            <person name="Miyauchi S."/>
            <person name="Thiergart T."/>
            <person name="Pickel B."/>
            <person name="Atanasova L."/>
            <person name="Karlsson M."/>
            <person name="Huettel B."/>
            <person name="Barry K.W."/>
            <person name="Haridas S."/>
            <person name="Chen C."/>
            <person name="Bauer D."/>
            <person name="Andreopoulos W."/>
            <person name="Pangilinan J."/>
            <person name="LaButti K."/>
            <person name="Riley R."/>
            <person name="Lipzen A."/>
            <person name="Clum A."/>
            <person name="Drula E."/>
            <person name="Henrissat B."/>
            <person name="Kohler A."/>
            <person name="Grigoriev I.V."/>
            <person name="Martin F.M."/>
            <person name="Hacquard S."/>
        </authorList>
    </citation>
    <scope>NUCLEOTIDE SEQUENCE [LARGE SCALE GENOMIC DNA]</scope>
    <source>
        <strain evidence="1 2">MPI-SDFR-AT-0079</strain>
    </source>
</reference>
<evidence type="ECO:0000313" key="1">
    <source>
        <dbReference type="EMBL" id="KAH6651220.1"/>
    </source>
</evidence>
<proteinExistence type="predicted"/>
<comment type="caution">
    <text evidence="1">The sequence shown here is derived from an EMBL/GenBank/DDBJ whole genome shotgun (WGS) entry which is preliminary data.</text>
</comment>
<accession>A0ACB7PRV6</accession>